<dbReference type="Proteomes" id="UP001456513">
    <property type="component" value="Unassembled WGS sequence"/>
</dbReference>
<gene>
    <name evidence="2" type="ORF">AABD04_22120</name>
</gene>
<dbReference type="SUPFAM" id="SSF50939">
    <property type="entry name" value="Sialidases"/>
    <property type="match status" value="1"/>
</dbReference>
<accession>A0ABU9D1T3</accession>
<feature type="domain" description="Sialidase" evidence="1">
    <location>
        <begin position="49"/>
        <end position="381"/>
    </location>
</feature>
<dbReference type="InterPro" id="IPR011040">
    <property type="entry name" value="Sialidase"/>
</dbReference>
<reference evidence="2 3" key="1">
    <citation type="submission" date="2024-03" db="EMBL/GenBank/DDBJ databases">
        <title>Rhodococcus navarretei sp. nov. and Pseudarthrobacter quantumdoti sp. nov., two new species with the ability to biosynthesize Quantum Dots isolated from soil samples at Union Glacier, Antarctica.</title>
        <authorList>
            <person name="Vargas M."/>
        </authorList>
    </citation>
    <scope>NUCLEOTIDE SEQUENCE [LARGE SCALE GENOMIC DNA]</scope>
    <source>
        <strain evidence="2 3">EXRC-4A-4</strain>
    </source>
</reference>
<dbReference type="PANTHER" id="PTHR43752:SF2">
    <property type="entry name" value="BNR_ASP-BOX REPEAT FAMILY PROTEIN"/>
    <property type="match status" value="1"/>
</dbReference>
<keyword evidence="3" id="KW-1185">Reference proteome</keyword>
<dbReference type="RefSeq" id="WP_341442486.1">
    <property type="nucleotide sequence ID" value="NZ_JBBPCN010000001.1"/>
</dbReference>
<dbReference type="Pfam" id="PF13088">
    <property type="entry name" value="BNR_2"/>
    <property type="match status" value="1"/>
</dbReference>
<dbReference type="GO" id="GO:0004308">
    <property type="term" value="F:exo-alpha-sialidase activity"/>
    <property type="evidence" value="ECO:0007669"/>
    <property type="project" value="UniProtKB-EC"/>
</dbReference>
<keyword evidence="2" id="KW-0378">Hydrolase</keyword>
<dbReference type="PANTHER" id="PTHR43752">
    <property type="entry name" value="BNR/ASP-BOX REPEAT FAMILY PROTEIN"/>
    <property type="match status" value="1"/>
</dbReference>
<evidence type="ECO:0000313" key="3">
    <source>
        <dbReference type="Proteomes" id="UP001456513"/>
    </source>
</evidence>
<comment type="caution">
    <text evidence="2">The sequence shown here is derived from an EMBL/GenBank/DDBJ whole genome shotgun (WGS) entry which is preliminary data.</text>
</comment>
<dbReference type="EC" id="3.2.1.18" evidence="2"/>
<protein>
    <submittedName>
        <fullName evidence="2">Exo-alpha-sialidase</fullName>
        <ecNumber evidence="2">3.2.1.18</ecNumber>
    </submittedName>
</protein>
<proteinExistence type="predicted"/>
<sequence length="403" mass="43703">MSNTSFLTPGDLLADGAVRETAEPGRSDAFLPAPQVQNHAANLAILPDGALACVWFAGTQEGVPDISVWFSRLEAGEQQWSTPVQLSDDPTRSEQNPVLFVRDSGEVWLLWTSQHAGNQDTARVLRRISPDGGLTWGEAHVLLPETDAGGVFVRQPVIRLGSGRLLLPVFHCVKIDGRKWVGDRDYSGAMISDDDGTTWREVVVPNSVGCVHMNIVVQQDGSLIALYRSRWADHIYRSVSTDDGDSWSAPVPTELPNNNSSVQVVARADGTLAVVYNQSSALDATARRVSLYDEIDDDGLADGTDAAESPLDDGDARAAFWGAPRAPMTLAISSDGGLTWPVRRDLDAGDGYCLTNNSRDGSNREFSYPSIVEGSDGRLHIAYTYFRQAIKYVQLDSDRVVGA</sequence>
<evidence type="ECO:0000313" key="2">
    <source>
        <dbReference type="EMBL" id="MEK8073547.1"/>
    </source>
</evidence>
<name>A0ABU9D1T3_9NOCA</name>
<dbReference type="CDD" id="cd15482">
    <property type="entry name" value="Sialidase_non-viral"/>
    <property type="match status" value="1"/>
</dbReference>
<organism evidence="2 3">
    <name type="scientific">Rhodococcus navarretei</name>
    <dbReference type="NCBI Taxonomy" id="3128981"/>
    <lineage>
        <taxon>Bacteria</taxon>
        <taxon>Bacillati</taxon>
        <taxon>Actinomycetota</taxon>
        <taxon>Actinomycetes</taxon>
        <taxon>Mycobacteriales</taxon>
        <taxon>Nocardiaceae</taxon>
        <taxon>Rhodococcus</taxon>
    </lineage>
</organism>
<dbReference type="EMBL" id="JBBPCN010000001">
    <property type="protein sequence ID" value="MEK8073547.1"/>
    <property type="molecule type" value="Genomic_DNA"/>
</dbReference>
<dbReference type="Gene3D" id="2.120.10.10">
    <property type="match status" value="1"/>
</dbReference>
<evidence type="ECO:0000259" key="1">
    <source>
        <dbReference type="Pfam" id="PF13088"/>
    </source>
</evidence>
<dbReference type="InterPro" id="IPR036278">
    <property type="entry name" value="Sialidase_sf"/>
</dbReference>
<keyword evidence="2" id="KW-0326">Glycosidase</keyword>